<reference evidence="2" key="1">
    <citation type="submission" date="2018-05" db="EMBL/GenBank/DDBJ databases">
        <title>Draft genome of Mucuna pruriens seed.</title>
        <authorList>
            <person name="Nnadi N.E."/>
            <person name="Vos R."/>
            <person name="Hasami M.H."/>
            <person name="Devisetty U.K."/>
            <person name="Aguiy J.C."/>
        </authorList>
    </citation>
    <scope>NUCLEOTIDE SEQUENCE [LARGE SCALE GENOMIC DNA]</scope>
    <source>
        <strain evidence="2">JCA_2017</strain>
    </source>
</reference>
<feature type="compositionally biased region" description="Basic residues" evidence="1">
    <location>
        <begin position="138"/>
        <end position="147"/>
    </location>
</feature>
<dbReference type="OrthoDB" id="1747743at2759"/>
<proteinExistence type="predicted"/>
<dbReference type="PANTHER" id="PTHR35046">
    <property type="entry name" value="ZINC KNUCKLE (CCHC-TYPE) FAMILY PROTEIN"/>
    <property type="match status" value="1"/>
</dbReference>
<feature type="region of interest" description="Disordered" evidence="1">
    <location>
        <begin position="133"/>
        <end position="155"/>
    </location>
</feature>
<protein>
    <submittedName>
        <fullName evidence="2">Uncharacterized protein</fullName>
    </submittedName>
</protein>
<evidence type="ECO:0000313" key="2">
    <source>
        <dbReference type="EMBL" id="RDY13330.1"/>
    </source>
</evidence>
<evidence type="ECO:0000313" key="3">
    <source>
        <dbReference type="Proteomes" id="UP000257109"/>
    </source>
</evidence>
<accession>A0A371IE73</accession>
<comment type="caution">
    <text evidence="2">The sequence shown here is derived from an EMBL/GenBank/DDBJ whole genome shotgun (WGS) entry which is preliminary data.</text>
</comment>
<evidence type="ECO:0000256" key="1">
    <source>
        <dbReference type="SAM" id="MobiDB-lite"/>
    </source>
</evidence>
<gene>
    <name evidence="2" type="ORF">CR513_01774</name>
</gene>
<dbReference type="PANTHER" id="PTHR35046:SF9">
    <property type="entry name" value="RNA-DIRECTED DNA POLYMERASE"/>
    <property type="match status" value="1"/>
</dbReference>
<dbReference type="AlphaFoldDB" id="A0A371IE73"/>
<sequence length="155" mass="18133">MFSTHVAMLQVDYFQRCKLKAGGETEASYLGTSLTIQVVMVSLAFTLGKYEDEVLCDGEPMEVPHILLGRRWQYDRKVTYDRVTNKFMLPSSLYHLNRYRKVTHDGAINRFTFVHRGQKVTLKSLSPKEVNEDELKMKLRREKGKKRTKEEGERK</sequence>
<dbReference type="EMBL" id="QJKJ01000297">
    <property type="protein sequence ID" value="RDY13330.1"/>
    <property type="molecule type" value="Genomic_DNA"/>
</dbReference>
<dbReference type="Proteomes" id="UP000257109">
    <property type="component" value="Unassembled WGS sequence"/>
</dbReference>
<organism evidence="2 3">
    <name type="scientific">Mucuna pruriens</name>
    <name type="common">Velvet bean</name>
    <name type="synonym">Dolichos pruriens</name>
    <dbReference type="NCBI Taxonomy" id="157652"/>
    <lineage>
        <taxon>Eukaryota</taxon>
        <taxon>Viridiplantae</taxon>
        <taxon>Streptophyta</taxon>
        <taxon>Embryophyta</taxon>
        <taxon>Tracheophyta</taxon>
        <taxon>Spermatophyta</taxon>
        <taxon>Magnoliopsida</taxon>
        <taxon>eudicotyledons</taxon>
        <taxon>Gunneridae</taxon>
        <taxon>Pentapetalae</taxon>
        <taxon>rosids</taxon>
        <taxon>fabids</taxon>
        <taxon>Fabales</taxon>
        <taxon>Fabaceae</taxon>
        <taxon>Papilionoideae</taxon>
        <taxon>50 kb inversion clade</taxon>
        <taxon>NPAAA clade</taxon>
        <taxon>indigoferoid/millettioid clade</taxon>
        <taxon>Phaseoleae</taxon>
        <taxon>Mucuna</taxon>
    </lineage>
</organism>
<feature type="non-terminal residue" evidence="2">
    <location>
        <position position="1"/>
    </location>
</feature>
<keyword evidence="3" id="KW-1185">Reference proteome</keyword>
<name>A0A371IE73_MUCPR</name>